<dbReference type="Gene3D" id="3.40.50.2000">
    <property type="entry name" value="Glycogen Phosphorylase B"/>
    <property type="match status" value="1"/>
</dbReference>
<comment type="caution">
    <text evidence="4">The sequence shown here is derived from an EMBL/GenBank/DDBJ whole genome shotgun (WGS) entry which is preliminary data.</text>
</comment>
<dbReference type="SMART" id="SM00028">
    <property type="entry name" value="TPR"/>
    <property type="match status" value="7"/>
</dbReference>
<dbReference type="RefSeq" id="WP_062612920.1">
    <property type="nucleotide sequence ID" value="NZ_FCOX02000167.1"/>
</dbReference>
<keyword evidence="2 3" id="KW-0802">TPR repeat</keyword>
<dbReference type="Proteomes" id="UP000071859">
    <property type="component" value="Unassembled WGS sequence"/>
</dbReference>
<keyword evidence="5" id="KW-1185">Reference proteome</keyword>
<dbReference type="SUPFAM" id="SSF53756">
    <property type="entry name" value="UDP-Glycosyltransferase/glycogen phosphorylase"/>
    <property type="match status" value="1"/>
</dbReference>
<dbReference type="Pfam" id="PF01075">
    <property type="entry name" value="Glyco_transf_9"/>
    <property type="match status" value="1"/>
</dbReference>
<dbReference type="InterPro" id="IPR002201">
    <property type="entry name" value="Glyco_trans_9"/>
</dbReference>
<evidence type="ECO:0000256" key="3">
    <source>
        <dbReference type="PROSITE-ProRule" id="PRU00339"/>
    </source>
</evidence>
<dbReference type="Gene3D" id="1.25.40.10">
    <property type="entry name" value="Tetratricopeptide repeat domain"/>
    <property type="match status" value="2"/>
</dbReference>
<dbReference type="SUPFAM" id="SSF48452">
    <property type="entry name" value="TPR-like"/>
    <property type="match status" value="2"/>
</dbReference>
<sequence length="710" mass="80521">MIVAPCHSAVQPVVPQFNDFALHAPLDSDCDDMAIKRQRACEHNNLAVSLIEEGDIQSALKYFSSAIHLDSKCVSVHVNRILALIKVGHVREAVEAARDATSAFEDDVSLYRKIGKLLKVEGQLAHSSLFLKHAITKFPDDTDLKLDLAEVLLELQQPSESLALANASINGNEKNPRLLTLFAMISQHQGDLHQMIHYLRDVVALRPSDEGMLMQLGQTYMSVGSFEKAAVCFYEVLRLNFANASCHFSLGVYYLMLGNWRAGWEQFEYRWRGAVMHDKPRFNGLEEWLGQDLSGKKLLLVQEQGAGDAMQFFRFLKNLPGELSQVTFVVATELLSLFSTSPLLKEIPFPLTLVDSISPEELTQSDYWVPLQSLAARLRLEMDEARVDGAYFSAPLNEPKLATTGNFRSTWCKRPRIGLVWRGNPNLPTDRWRSSSLRDWIPLIERADVHWVSLQHGNMSREEEDITSHYKIEIPPKAHNWLETAAVVDSLDLVIAVDTGVAHLAGALAKQVWMLNRATSEWRWGWKPSETVWYQNMRIFNQECLGNWKPVISELDSNLGRCRQRIKPWLPPANKVSVYQAEELFRRSQQSAAKKDYLHGRELCQLAHIMSPDLMEVTYELGVLHGMLGEHEDALKCFQTVARCDNAYSKVQKNCGLAHENLGDFERALQAYQRARAQYPEDEQLSIWIREIQDQLQTESVPVSDVSAIA</sequence>
<dbReference type="AlphaFoldDB" id="A0A158EJS6"/>
<dbReference type="PANTHER" id="PTHR12558">
    <property type="entry name" value="CELL DIVISION CYCLE 16,23,27"/>
    <property type="match status" value="1"/>
</dbReference>
<organism evidence="4 5">
    <name type="scientific">Caballeronia calidae</name>
    <dbReference type="NCBI Taxonomy" id="1777139"/>
    <lineage>
        <taxon>Bacteria</taxon>
        <taxon>Pseudomonadati</taxon>
        <taxon>Pseudomonadota</taxon>
        <taxon>Betaproteobacteria</taxon>
        <taxon>Burkholderiales</taxon>
        <taxon>Burkholderiaceae</taxon>
        <taxon>Caballeronia</taxon>
    </lineage>
</organism>
<dbReference type="InterPro" id="IPR013105">
    <property type="entry name" value="TPR_2"/>
</dbReference>
<feature type="repeat" description="TPR" evidence="3">
    <location>
        <begin position="649"/>
        <end position="682"/>
    </location>
</feature>
<reference evidence="4" key="1">
    <citation type="submission" date="2016-01" db="EMBL/GenBank/DDBJ databases">
        <authorList>
            <person name="Peeters C."/>
        </authorList>
    </citation>
    <scope>NUCLEOTIDE SEQUENCE</scope>
    <source>
        <strain evidence="4">LMG 29321</strain>
    </source>
</reference>
<dbReference type="EMBL" id="FCOX02000167">
    <property type="protein sequence ID" value="SAL07105.1"/>
    <property type="molecule type" value="Genomic_DNA"/>
</dbReference>
<dbReference type="InterPro" id="IPR011990">
    <property type="entry name" value="TPR-like_helical_dom_sf"/>
</dbReference>
<dbReference type="Pfam" id="PF13181">
    <property type="entry name" value="TPR_8"/>
    <property type="match status" value="1"/>
</dbReference>
<dbReference type="PROSITE" id="PS50005">
    <property type="entry name" value="TPR"/>
    <property type="match status" value="2"/>
</dbReference>
<protein>
    <submittedName>
        <fullName evidence="4">TPR repeat-containing protein</fullName>
    </submittedName>
</protein>
<name>A0A158EJS6_9BURK</name>
<dbReference type="GO" id="GO:0016757">
    <property type="term" value="F:glycosyltransferase activity"/>
    <property type="evidence" value="ECO:0007669"/>
    <property type="project" value="InterPro"/>
</dbReference>
<keyword evidence="1" id="KW-0677">Repeat</keyword>
<evidence type="ECO:0000313" key="5">
    <source>
        <dbReference type="Proteomes" id="UP000071859"/>
    </source>
</evidence>
<dbReference type="Pfam" id="PF07719">
    <property type="entry name" value="TPR_2"/>
    <property type="match status" value="1"/>
</dbReference>
<dbReference type="PANTHER" id="PTHR12558:SF13">
    <property type="entry name" value="CELL DIVISION CYCLE PROTEIN 27 HOMOLOG"/>
    <property type="match status" value="1"/>
</dbReference>
<gene>
    <name evidence="4" type="ORF">AWB78_08419</name>
</gene>
<feature type="repeat" description="TPR" evidence="3">
    <location>
        <begin position="210"/>
        <end position="243"/>
    </location>
</feature>
<accession>A0A158EJS6</accession>
<dbReference type="InterPro" id="IPR019734">
    <property type="entry name" value="TPR_rpt"/>
</dbReference>
<proteinExistence type="predicted"/>
<evidence type="ECO:0000256" key="1">
    <source>
        <dbReference type="ARBA" id="ARBA00022737"/>
    </source>
</evidence>
<dbReference type="OrthoDB" id="9814129at2"/>
<evidence type="ECO:0000256" key="2">
    <source>
        <dbReference type="ARBA" id="ARBA00022803"/>
    </source>
</evidence>
<evidence type="ECO:0000313" key="4">
    <source>
        <dbReference type="EMBL" id="SAL07105.1"/>
    </source>
</evidence>